<keyword evidence="5" id="KW-0812">Transmembrane</keyword>
<dbReference type="PRINTS" id="PR00385">
    <property type="entry name" value="P450"/>
</dbReference>
<dbReference type="EMBL" id="EU032593">
    <property type="protein sequence ID" value="ABV80347.1"/>
    <property type="molecule type" value="mRNA"/>
</dbReference>
<dbReference type="InterPro" id="IPR017972">
    <property type="entry name" value="Cyt_P450_CS"/>
</dbReference>
<dbReference type="KEGG" id="smo:SELMODRAFT_113134"/>
<evidence type="ECO:0000256" key="5">
    <source>
        <dbReference type="ARBA" id="ARBA00022692"/>
    </source>
</evidence>
<keyword evidence="12 13" id="KW-0503">Monooxygenase</keyword>
<comment type="cofactor">
    <cofactor evidence="1 11">
        <name>heme</name>
        <dbReference type="ChEBI" id="CHEBI:30413"/>
    </cofactor>
</comment>
<dbReference type="InParanoid" id="B2XCI8"/>
<dbReference type="GeneID" id="9648204"/>
<evidence type="ECO:0000256" key="6">
    <source>
        <dbReference type="ARBA" id="ARBA00022723"/>
    </source>
</evidence>
<dbReference type="GO" id="GO:0016020">
    <property type="term" value="C:membrane"/>
    <property type="evidence" value="ECO:0007669"/>
    <property type="project" value="UniProtKB-SubCell"/>
</dbReference>
<evidence type="ECO:0000256" key="3">
    <source>
        <dbReference type="ARBA" id="ARBA00010617"/>
    </source>
</evidence>
<keyword evidence="9 11" id="KW-0408">Iron</keyword>
<dbReference type="Gene3D" id="1.10.630.10">
    <property type="entry name" value="Cytochrome P450"/>
    <property type="match status" value="1"/>
</dbReference>
<evidence type="ECO:0000256" key="10">
    <source>
        <dbReference type="ARBA" id="ARBA00023136"/>
    </source>
</evidence>
<evidence type="ECO:0000256" key="9">
    <source>
        <dbReference type="ARBA" id="ARBA00023004"/>
    </source>
</evidence>
<dbReference type="FunFam" id="1.10.630.10:FF:000097">
    <property type="entry name" value="Cytochrome P-450 19"/>
    <property type="match status" value="1"/>
</dbReference>
<dbReference type="GO" id="GO:0005506">
    <property type="term" value="F:iron ion binding"/>
    <property type="evidence" value="ECO:0007669"/>
    <property type="project" value="InterPro"/>
</dbReference>
<proteinExistence type="evidence at transcript level"/>
<dbReference type="FunCoup" id="B2XCI8">
    <property type="interactions" value="526"/>
</dbReference>
<dbReference type="STRING" id="88036.B2XCI8"/>
<dbReference type="SMR" id="B2XCI8"/>
<evidence type="ECO:0000313" key="14">
    <source>
        <dbReference type="EMBL" id="EFJ18160.1"/>
    </source>
</evidence>
<dbReference type="EMBL" id="GL377610">
    <property type="protein sequence ID" value="EFJ18160.1"/>
    <property type="molecule type" value="Genomic_DNA"/>
</dbReference>
<keyword evidence="15" id="KW-1185">Reference proteome</keyword>
<dbReference type="Gramene" id="EFJ18160">
    <property type="protein sequence ID" value="EFJ18160"/>
    <property type="gene ID" value="SELMODRAFT_113134"/>
</dbReference>
<comment type="similarity">
    <text evidence="3 12">Belongs to the cytochrome P450 family.</text>
</comment>
<evidence type="ECO:0000313" key="13">
    <source>
        <dbReference type="EMBL" id="ABV80347.1"/>
    </source>
</evidence>
<dbReference type="AlphaFoldDB" id="B2XCI8"/>
<dbReference type="Pfam" id="PF00067">
    <property type="entry name" value="p450"/>
    <property type="match status" value="1"/>
</dbReference>
<dbReference type="OMA" id="PAWEDRN"/>
<dbReference type="HOGENOM" id="CLU_001570_4_1_1"/>
<organism evidence="13">
    <name type="scientific">Selaginella moellendorffii</name>
    <name type="common">Spikemoss</name>
    <dbReference type="NCBI Taxonomy" id="88036"/>
    <lineage>
        <taxon>Eukaryota</taxon>
        <taxon>Viridiplantae</taxon>
        <taxon>Streptophyta</taxon>
        <taxon>Embryophyta</taxon>
        <taxon>Tracheophyta</taxon>
        <taxon>Lycopodiopsida</taxon>
        <taxon>Selaginellales</taxon>
        <taxon>Selaginellaceae</taxon>
        <taxon>Selaginella</taxon>
    </lineage>
</organism>
<reference evidence="14 15" key="2">
    <citation type="journal article" date="2011" name="Science">
        <title>The Selaginella genome identifies genetic changes associated with the evolution of vascular plants.</title>
        <authorList>
            <person name="Banks J.A."/>
            <person name="Nishiyama T."/>
            <person name="Hasebe M."/>
            <person name="Bowman J.L."/>
            <person name="Gribskov M."/>
            <person name="dePamphilis C."/>
            <person name="Albert V.A."/>
            <person name="Aono N."/>
            <person name="Aoyama T."/>
            <person name="Ambrose B.A."/>
            <person name="Ashton N.W."/>
            <person name="Axtell M.J."/>
            <person name="Barker E."/>
            <person name="Barker M.S."/>
            <person name="Bennetzen J.L."/>
            <person name="Bonawitz N.D."/>
            <person name="Chapple C."/>
            <person name="Cheng C."/>
            <person name="Correa L.G."/>
            <person name="Dacre M."/>
            <person name="DeBarry J."/>
            <person name="Dreyer I."/>
            <person name="Elias M."/>
            <person name="Engstrom E.M."/>
            <person name="Estelle M."/>
            <person name="Feng L."/>
            <person name="Finet C."/>
            <person name="Floyd S.K."/>
            <person name="Frommer W.B."/>
            <person name="Fujita T."/>
            <person name="Gramzow L."/>
            <person name="Gutensohn M."/>
            <person name="Harholt J."/>
            <person name="Hattori M."/>
            <person name="Heyl A."/>
            <person name="Hirai T."/>
            <person name="Hiwatashi Y."/>
            <person name="Ishikawa M."/>
            <person name="Iwata M."/>
            <person name="Karol K.G."/>
            <person name="Koehler B."/>
            <person name="Kolukisaoglu U."/>
            <person name="Kubo M."/>
            <person name="Kurata T."/>
            <person name="Lalonde S."/>
            <person name="Li K."/>
            <person name="Li Y."/>
            <person name="Litt A."/>
            <person name="Lyons E."/>
            <person name="Manning G."/>
            <person name="Maruyama T."/>
            <person name="Michael T.P."/>
            <person name="Mikami K."/>
            <person name="Miyazaki S."/>
            <person name="Morinaga S."/>
            <person name="Murata T."/>
            <person name="Mueller-Roeber B."/>
            <person name="Nelson D.R."/>
            <person name="Obara M."/>
            <person name="Oguri Y."/>
            <person name="Olmstead R.G."/>
            <person name="Onodera N."/>
            <person name="Petersen B.L."/>
            <person name="Pils B."/>
            <person name="Prigge M."/>
            <person name="Rensing S.A."/>
            <person name="Riano-Pachon D.M."/>
            <person name="Roberts A.W."/>
            <person name="Sato Y."/>
            <person name="Scheller H.V."/>
            <person name="Schulz B."/>
            <person name="Schulz C."/>
            <person name="Shakirov E.V."/>
            <person name="Shibagaki N."/>
            <person name="Shinohara N."/>
            <person name="Shippen D.E."/>
            <person name="Soerensen I."/>
            <person name="Sotooka R."/>
            <person name="Sugimoto N."/>
            <person name="Sugita M."/>
            <person name="Sumikawa N."/>
            <person name="Tanurdzic M."/>
            <person name="Theissen G."/>
            <person name="Ulvskov P."/>
            <person name="Wakazuki S."/>
            <person name="Weng J.K."/>
            <person name="Willats W.W."/>
            <person name="Wipf D."/>
            <person name="Wolf P.G."/>
            <person name="Yang L."/>
            <person name="Zimmer A.D."/>
            <person name="Zhu Q."/>
            <person name="Mitros T."/>
            <person name="Hellsten U."/>
            <person name="Loque D."/>
            <person name="Otillar R."/>
            <person name="Salamov A."/>
            <person name="Schmutz J."/>
            <person name="Shapiro H."/>
            <person name="Lindquist E."/>
            <person name="Lucas S."/>
            <person name="Rokhsar D."/>
            <person name="Grigoriev I.V."/>
        </authorList>
    </citation>
    <scope>NUCLEOTIDE SEQUENCE [LARGE SCALE GENOMIC DNA]</scope>
</reference>
<comment type="subcellular location">
    <subcellularLocation>
        <location evidence="2">Membrane</location>
        <topology evidence="2">Single-pass membrane protein</topology>
    </subcellularLocation>
</comment>
<evidence type="ECO:0000256" key="4">
    <source>
        <dbReference type="ARBA" id="ARBA00022617"/>
    </source>
</evidence>
<dbReference type="InterPro" id="IPR002401">
    <property type="entry name" value="Cyt_P450_E_grp-I"/>
</dbReference>
<dbReference type="SUPFAM" id="SSF48264">
    <property type="entry name" value="Cytochrome P450"/>
    <property type="match status" value="1"/>
</dbReference>
<name>B2XCI8_SELML</name>
<keyword evidence="7" id="KW-1133">Transmembrane helix</keyword>
<keyword evidence="10" id="KW-0472">Membrane</keyword>
<dbReference type="PRINTS" id="PR00463">
    <property type="entry name" value="EP450I"/>
</dbReference>
<dbReference type="CDD" id="cd20618">
    <property type="entry name" value="CYP71_clan"/>
    <property type="match status" value="1"/>
</dbReference>
<dbReference type="PANTHER" id="PTHR47944">
    <property type="entry name" value="CYTOCHROME P450 98A9"/>
    <property type="match status" value="1"/>
</dbReference>
<dbReference type="Proteomes" id="UP000001514">
    <property type="component" value="Unassembled WGS sequence"/>
</dbReference>
<keyword evidence="6 11" id="KW-0479">Metal-binding</keyword>
<evidence type="ECO:0000313" key="15">
    <source>
        <dbReference type="Proteomes" id="UP000001514"/>
    </source>
</evidence>
<feature type="binding site" description="axial binding residue" evidence="11">
    <location>
        <position position="442"/>
    </location>
    <ligand>
        <name>heme</name>
        <dbReference type="ChEBI" id="CHEBI:30413"/>
    </ligand>
    <ligandPart>
        <name>Fe</name>
        <dbReference type="ChEBI" id="CHEBI:18248"/>
    </ligandPart>
</feature>
<dbReference type="GO" id="GO:0020037">
    <property type="term" value="F:heme binding"/>
    <property type="evidence" value="ECO:0007669"/>
    <property type="project" value="InterPro"/>
</dbReference>
<evidence type="ECO:0000256" key="12">
    <source>
        <dbReference type="RuleBase" id="RU000461"/>
    </source>
</evidence>
<accession>B2XCI8</accession>
<dbReference type="GO" id="GO:0016705">
    <property type="term" value="F:oxidoreductase activity, acting on paired donors, with incorporation or reduction of molecular oxygen"/>
    <property type="evidence" value="ECO:0007669"/>
    <property type="project" value="InterPro"/>
</dbReference>
<sequence>MEHFDLALYLGLILLAGALWRQYRSFKVRLPPGPRGLPLIGHLHLLSTLPHRSLQKLSQAHGPLMHLRFGTVPVIVASSPAMAKEVLKTHDLAFASRPYLLVGEYAAYNFHNIGLAPYGDHWKMMRKLCSTELFTAKRIDSFSWVRVEELSGMVSGLLAKSASKEVVQIKSFLTDFTFNVMTRILMDRAFFGPAGADSQGKAREFRGIVEEILQVAGSFNVSEYIPSAFKWIDWNIPRFKRLHARQDRFLQEIIDEHKVGHDALAKPRDFIDILLSYFNHGDSRIDLDNIKAVLSDLLPGGTDTSITTVEWILAELLRNPLALKKAQDELDAVVGKDRMVNESDFPKLHYLHAIIKETFRLHPPIALLVPHMSRYECKVAGYDVPKGATTLVNVYAIGRDPTVWEDPTRFSPDRFLEGAGKGMDVRGQDFELLPFGSGRRSCPGLQLGLKTVELALSNLVHGFDWSFPNGGGGKDASMDEAFGLVNWMATPLRAVVAPRLPPHAYEKV</sequence>
<evidence type="ECO:0000256" key="7">
    <source>
        <dbReference type="ARBA" id="ARBA00022989"/>
    </source>
</evidence>
<dbReference type="eggNOG" id="KOG0156">
    <property type="taxonomic scope" value="Eukaryota"/>
</dbReference>
<gene>
    <name evidence="14" type="primary">CYP797A1</name>
    <name evidence="14" type="ORF">SELMODRAFT_113134</name>
</gene>
<dbReference type="OrthoDB" id="2789670at2759"/>
<evidence type="ECO:0000256" key="2">
    <source>
        <dbReference type="ARBA" id="ARBA00004167"/>
    </source>
</evidence>
<dbReference type="InterPro" id="IPR001128">
    <property type="entry name" value="Cyt_P450"/>
</dbReference>
<evidence type="ECO:0000256" key="8">
    <source>
        <dbReference type="ARBA" id="ARBA00023002"/>
    </source>
</evidence>
<dbReference type="PROSITE" id="PS00086">
    <property type="entry name" value="CYTOCHROME_P450"/>
    <property type="match status" value="1"/>
</dbReference>
<evidence type="ECO:0000256" key="1">
    <source>
        <dbReference type="ARBA" id="ARBA00001971"/>
    </source>
</evidence>
<keyword evidence="8 12" id="KW-0560">Oxidoreductase</keyword>
<dbReference type="GO" id="GO:0004497">
    <property type="term" value="F:monooxygenase activity"/>
    <property type="evidence" value="ECO:0007669"/>
    <property type="project" value="UniProtKB-KW"/>
</dbReference>
<evidence type="ECO:0000256" key="11">
    <source>
        <dbReference type="PIRSR" id="PIRSR602401-1"/>
    </source>
</evidence>
<reference evidence="13" key="1">
    <citation type="journal article" date="2008" name="Proc. Natl. Acad. Sci. U.S.A.">
        <title>Independent origins of syringyl lignin in vascular plants.</title>
        <authorList>
            <person name="Weng J.K."/>
            <person name="Li X."/>
            <person name="Stout J."/>
            <person name="Chapple C."/>
        </authorList>
    </citation>
    <scope>NUCLEOTIDE SEQUENCE</scope>
    <source>
        <strain evidence="13">Smo147.5</strain>
    </source>
</reference>
<dbReference type="PANTHER" id="PTHR47944:SF4">
    <property type="entry name" value="OS09G0441700 PROTEIN"/>
    <property type="match status" value="1"/>
</dbReference>
<keyword evidence="4 11" id="KW-0349">Heme</keyword>
<dbReference type="GO" id="GO:0044550">
    <property type="term" value="P:secondary metabolite biosynthetic process"/>
    <property type="evidence" value="ECO:0007669"/>
    <property type="project" value="UniProtKB-ARBA"/>
</dbReference>
<dbReference type="InterPro" id="IPR036396">
    <property type="entry name" value="Cyt_P450_sf"/>
</dbReference>
<protein>
    <submittedName>
        <fullName evidence="13">Cytochrome P450-dependent monooxygenase</fullName>
    </submittedName>
</protein>